<proteinExistence type="predicted"/>
<evidence type="ECO:0000259" key="1">
    <source>
        <dbReference type="Pfam" id="PF10263"/>
    </source>
</evidence>
<dbReference type="Gene3D" id="3.30.2010.10">
    <property type="entry name" value="Metalloproteases ('zincins'), catalytic domain"/>
    <property type="match status" value="1"/>
</dbReference>
<dbReference type="EMBL" id="BK014923">
    <property type="protein sequence ID" value="DAD82634.1"/>
    <property type="molecule type" value="Genomic_DNA"/>
</dbReference>
<protein>
    <submittedName>
        <fullName evidence="2">SprT-like protein</fullName>
    </submittedName>
</protein>
<organism evidence="2">
    <name type="scientific">Siphoviridae sp. ctrpg19</name>
    <dbReference type="NCBI Taxonomy" id="2826481"/>
    <lineage>
        <taxon>Viruses</taxon>
        <taxon>Duplodnaviria</taxon>
        <taxon>Heunggongvirae</taxon>
        <taxon>Uroviricota</taxon>
        <taxon>Caudoviricetes</taxon>
    </lineage>
</organism>
<reference evidence="2" key="1">
    <citation type="journal article" date="2021" name="Proc. Natl. Acad. Sci. U.S.A.">
        <title>A Catalog of Tens of Thousands of Viruses from Human Metagenomes Reveals Hidden Associations with Chronic Diseases.</title>
        <authorList>
            <person name="Tisza M.J."/>
            <person name="Buck C.B."/>
        </authorList>
    </citation>
    <scope>NUCLEOTIDE SEQUENCE</scope>
    <source>
        <strain evidence="2">Ctrpg19</strain>
    </source>
</reference>
<dbReference type="Pfam" id="PF10263">
    <property type="entry name" value="SprT-like"/>
    <property type="match status" value="1"/>
</dbReference>
<sequence length="172" mass="19868">MRVTLSAVEEAINNGNKILKEVYPLFTCPHFHKIVVRKANSYWGNIRVRNGSYELHISRLIESIPDEKMARKALNDTVVHELIHTIPGCFNHGDKFVSIANKVNKTHAGYNVKIKNCASEYGFIYIKENKYKYLFHCNTCGNEVRYMRTPKYDVSEYTCMKCNTANLSLIKL</sequence>
<dbReference type="InterPro" id="IPR006640">
    <property type="entry name" value="SprT-like_domain"/>
</dbReference>
<name>A0A8S5MK60_9CAUD</name>
<evidence type="ECO:0000313" key="2">
    <source>
        <dbReference type="EMBL" id="DAD82634.1"/>
    </source>
</evidence>
<feature type="domain" description="SprT-like" evidence="1">
    <location>
        <begin position="69"/>
        <end position="115"/>
    </location>
</feature>
<accession>A0A8S5MK60</accession>